<evidence type="ECO:0000259" key="2">
    <source>
        <dbReference type="PROSITE" id="PS50008"/>
    </source>
</evidence>
<dbReference type="AlphaFoldDB" id="A0A2S1SGL4"/>
<gene>
    <name evidence="3" type="ORF">HYN49_06145</name>
</gene>
<sequence>MRAEYAPPSGNELNWKLPLLFAVNGSASMLMATCSSGADAQSCAPRVHPSGTRTQSSGMTARPFWD</sequence>
<organism evidence="3 4">
    <name type="scientific">Flavobacterium pallidum</name>
    <dbReference type="NCBI Taxonomy" id="2172098"/>
    <lineage>
        <taxon>Bacteria</taxon>
        <taxon>Pseudomonadati</taxon>
        <taxon>Bacteroidota</taxon>
        <taxon>Flavobacteriia</taxon>
        <taxon>Flavobacteriales</taxon>
        <taxon>Flavobacteriaceae</taxon>
        <taxon>Flavobacterium</taxon>
    </lineage>
</organism>
<keyword evidence="4" id="KW-1185">Reference proteome</keyword>
<evidence type="ECO:0000313" key="3">
    <source>
        <dbReference type="EMBL" id="AWI25511.1"/>
    </source>
</evidence>
<name>A0A2S1SGL4_9FLAO</name>
<dbReference type="RefSeq" id="WP_108903300.1">
    <property type="nucleotide sequence ID" value="NZ_CP029187.1"/>
</dbReference>
<feature type="domain" description="PI-PLC Y-box" evidence="2">
    <location>
        <begin position="46"/>
        <end position="65"/>
    </location>
</feature>
<dbReference type="KEGG" id="fpal:HYN49_06145"/>
<dbReference type="GO" id="GO:0035556">
    <property type="term" value="P:intracellular signal transduction"/>
    <property type="evidence" value="ECO:0007669"/>
    <property type="project" value="InterPro"/>
</dbReference>
<reference evidence="3 4" key="1">
    <citation type="submission" date="2018-05" db="EMBL/GenBank/DDBJ databases">
        <title>Genome sequencing of Flavobacterium sp. HYN0049.</title>
        <authorList>
            <person name="Yi H."/>
            <person name="Baek C."/>
        </authorList>
    </citation>
    <scope>NUCLEOTIDE SEQUENCE [LARGE SCALE GENOMIC DNA]</scope>
    <source>
        <strain evidence="3 4">HYN0049</strain>
    </source>
</reference>
<proteinExistence type="predicted"/>
<evidence type="ECO:0000313" key="4">
    <source>
        <dbReference type="Proteomes" id="UP000244937"/>
    </source>
</evidence>
<dbReference type="InterPro" id="IPR001711">
    <property type="entry name" value="PLipase_C_Pinositol-sp_Y"/>
</dbReference>
<accession>A0A2S1SGL4</accession>
<dbReference type="PROSITE" id="PS50008">
    <property type="entry name" value="PIPLC_Y_DOMAIN"/>
    <property type="match status" value="1"/>
</dbReference>
<feature type="region of interest" description="Disordered" evidence="1">
    <location>
        <begin position="41"/>
        <end position="66"/>
    </location>
</feature>
<dbReference type="GO" id="GO:0004435">
    <property type="term" value="F:phosphatidylinositol-4,5-bisphosphate phospholipase C activity"/>
    <property type="evidence" value="ECO:0007669"/>
    <property type="project" value="InterPro"/>
</dbReference>
<evidence type="ECO:0000256" key="1">
    <source>
        <dbReference type="SAM" id="MobiDB-lite"/>
    </source>
</evidence>
<dbReference type="EMBL" id="CP029187">
    <property type="protein sequence ID" value="AWI25511.1"/>
    <property type="molecule type" value="Genomic_DNA"/>
</dbReference>
<protein>
    <recommendedName>
        <fullName evidence="2">PI-PLC Y-box domain-containing protein</fullName>
    </recommendedName>
</protein>
<dbReference type="GO" id="GO:0006629">
    <property type="term" value="P:lipid metabolic process"/>
    <property type="evidence" value="ECO:0007669"/>
    <property type="project" value="InterPro"/>
</dbReference>
<dbReference type="Proteomes" id="UP000244937">
    <property type="component" value="Chromosome"/>
</dbReference>